<keyword evidence="2" id="KW-1185">Reference proteome</keyword>
<dbReference type="AlphaFoldDB" id="A0A841FK01"/>
<comment type="caution">
    <text evidence="1">The sequence shown here is derived from an EMBL/GenBank/DDBJ whole genome shotgun (WGS) entry which is preliminary data.</text>
</comment>
<gene>
    <name evidence="1" type="ORF">HNR73_001742</name>
</gene>
<dbReference type="InterPro" id="IPR043519">
    <property type="entry name" value="NT_sf"/>
</dbReference>
<evidence type="ECO:0000313" key="2">
    <source>
        <dbReference type="Proteomes" id="UP000548476"/>
    </source>
</evidence>
<sequence length="247" mass="26613">MDQRLTPVPVVARVTERIRDAVDLVGLYVGGSLAFGDYRPGISDIDVLAVIGGIDDAARDRLTAVHLAAIEADAVAGKLHCAYLLKDDAADLTREHPYWGHGELYSRAVSGIARAEVLQDGIVVHGPPPAGLLPGLDDAAIRAAALDELRGYWSKAVHRREAWLEDVYVDLGLITLARVEATVTEGRLITKREAIERLGHFDVPAGLAAQIAARRRGETVVLSGAERAERAELARGLMLRGIERLLA</sequence>
<dbReference type="GO" id="GO:0016740">
    <property type="term" value="F:transferase activity"/>
    <property type="evidence" value="ECO:0007669"/>
    <property type="project" value="UniProtKB-KW"/>
</dbReference>
<protein>
    <submittedName>
        <fullName evidence="1">Putative nucleotidyltransferase</fullName>
    </submittedName>
</protein>
<dbReference type="SUPFAM" id="SSF81301">
    <property type="entry name" value="Nucleotidyltransferase"/>
    <property type="match status" value="1"/>
</dbReference>
<dbReference type="EMBL" id="JACHGT010000003">
    <property type="protein sequence ID" value="MBB6033892.1"/>
    <property type="molecule type" value="Genomic_DNA"/>
</dbReference>
<reference evidence="1 2" key="1">
    <citation type="submission" date="2020-08" db="EMBL/GenBank/DDBJ databases">
        <title>Genomic Encyclopedia of Type Strains, Phase IV (KMG-IV): sequencing the most valuable type-strain genomes for metagenomic binning, comparative biology and taxonomic classification.</title>
        <authorList>
            <person name="Goeker M."/>
        </authorList>
    </citation>
    <scope>NUCLEOTIDE SEQUENCE [LARGE SCALE GENOMIC DNA]</scope>
    <source>
        <strain evidence="1 2">YIM 65646</strain>
    </source>
</reference>
<accession>A0A841FK01</accession>
<dbReference type="Proteomes" id="UP000548476">
    <property type="component" value="Unassembled WGS sequence"/>
</dbReference>
<organism evidence="1 2">
    <name type="scientific">Phytomonospora endophytica</name>
    <dbReference type="NCBI Taxonomy" id="714109"/>
    <lineage>
        <taxon>Bacteria</taxon>
        <taxon>Bacillati</taxon>
        <taxon>Actinomycetota</taxon>
        <taxon>Actinomycetes</taxon>
        <taxon>Micromonosporales</taxon>
        <taxon>Micromonosporaceae</taxon>
        <taxon>Phytomonospora</taxon>
    </lineage>
</organism>
<dbReference type="RefSeq" id="WP_184786741.1">
    <property type="nucleotide sequence ID" value="NZ_BONT01000013.1"/>
</dbReference>
<proteinExistence type="predicted"/>
<evidence type="ECO:0000313" key="1">
    <source>
        <dbReference type="EMBL" id="MBB6033892.1"/>
    </source>
</evidence>
<keyword evidence="1" id="KW-0808">Transferase</keyword>
<name>A0A841FK01_9ACTN</name>